<evidence type="ECO:0000256" key="14">
    <source>
        <dbReference type="ARBA" id="ARBA00038036"/>
    </source>
</evidence>
<evidence type="ECO:0000256" key="8">
    <source>
        <dbReference type="ARBA" id="ARBA00022679"/>
    </source>
</evidence>
<protein>
    <recommendedName>
        <fullName evidence="15 16">Type III pantothenate kinase</fullName>
        <ecNumber evidence="6 16">2.7.1.33</ecNumber>
    </recommendedName>
    <alternativeName>
        <fullName evidence="16">PanK-III</fullName>
    </alternativeName>
    <alternativeName>
        <fullName evidence="16">Pantothenic acid kinase</fullName>
    </alternativeName>
</protein>
<evidence type="ECO:0000256" key="4">
    <source>
        <dbReference type="ARBA" id="ARBA00005225"/>
    </source>
</evidence>
<proteinExistence type="inferred from homology"/>
<dbReference type="Proteomes" id="UP001300692">
    <property type="component" value="Unassembled WGS sequence"/>
</dbReference>
<dbReference type="CDD" id="cd24015">
    <property type="entry name" value="ASKHA_NBD_PanK-III"/>
    <property type="match status" value="1"/>
</dbReference>
<evidence type="ECO:0000256" key="10">
    <source>
        <dbReference type="ARBA" id="ARBA00022777"/>
    </source>
</evidence>
<comment type="subunit">
    <text evidence="5 16">Homodimer.</text>
</comment>
<reference evidence="17 18" key="1">
    <citation type="submission" date="2022-10" db="EMBL/GenBank/DDBJ databases">
        <title>Comparative genomics and taxonomic characterization of three novel marine species of genus Reichenbachiella exhibiting antioxidant and polysaccharide degradation activities.</title>
        <authorList>
            <person name="Muhammad N."/>
            <person name="Lee Y.-J."/>
            <person name="Ko J."/>
            <person name="Kim S.-G."/>
        </authorList>
    </citation>
    <scope>NUCLEOTIDE SEQUENCE [LARGE SCALE GENOMIC DNA]</scope>
    <source>
        <strain evidence="17 18">ABR2-5</strain>
    </source>
</reference>
<evidence type="ECO:0000256" key="16">
    <source>
        <dbReference type="HAMAP-Rule" id="MF_01274"/>
    </source>
</evidence>
<evidence type="ECO:0000256" key="9">
    <source>
        <dbReference type="ARBA" id="ARBA00022741"/>
    </source>
</evidence>
<keyword evidence="10 16" id="KW-0418">Kinase</keyword>
<dbReference type="SUPFAM" id="SSF53067">
    <property type="entry name" value="Actin-like ATPase domain"/>
    <property type="match status" value="2"/>
</dbReference>
<evidence type="ECO:0000256" key="6">
    <source>
        <dbReference type="ARBA" id="ARBA00012102"/>
    </source>
</evidence>
<evidence type="ECO:0000256" key="1">
    <source>
        <dbReference type="ARBA" id="ARBA00001206"/>
    </source>
</evidence>
<evidence type="ECO:0000256" key="15">
    <source>
        <dbReference type="ARBA" id="ARBA00040883"/>
    </source>
</evidence>
<evidence type="ECO:0000256" key="7">
    <source>
        <dbReference type="ARBA" id="ARBA00022490"/>
    </source>
</evidence>
<comment type="similarity">
    <text evidence="14 16">Belongs to the type III pantothenate kinase family.</text>
</comment>
<comment type="function">
    <text evidence="16">Catalyzes the phosphorylation of pantothenate (Pan), the first step in CoA biosynthesis.</text>
</comment>
<evidence type="ECO:0000313" key="17">
    <source>
        <dbReference type="EMBL" id="MCV9388162.1"/>
    </source>
</evidence>
<feature type="binding site" evidence="16">
    <location>
        <position position="116"/>
    </location>
    <ligand>
        <name>ATP</name>
        <dbReference type="ChEBI" id="CHEBI:30616"/>
    </ligand>
</feature>
<feature type="binding site" evidence="16">
    <location>
        <position position="168"/>
    </location>
    <ligand>
        <name>substrate</name>
    </ligand>
</feature>
<sequence length="240" mass="26768">MKAIALDIGNTQIKIGKFDSGQMLDLETVESLVEMKKVVDEFMPLHIISSSVAYSPSEQQDFLSNYRVLYLDAKTPVPVLNKYGTPHTLGLDRMAAVVGAQQMFQERDCLIIDVGTCITYDLLDSKSHYHGGGISPGVELRFKSMNDYTRNLPLITNYEEVPLIGGSTRESMMSGVFNGIAAEIDGIIDRYSQIYPDIQVILCGGWTKRFESKLKASIFASPELVLVGLIRILEYNEEKK</sequence>
<keyword evidence="12 16" id="KW-0630">Potassium</keyword>
<organism evidence="17 18">
    <name type="scientific">Reichenbachiella ulvae</name>
    <dbReference type="NCBI Taxonomy" id="2980104"/>
    <lineage>
        <taxon>Bacteria</taxon>
        <taxon>Pseudomonadati</taxon>
        <taxon>Bacteroidota</taxon>
        <taxon>Cytophagia</taxon>
        <taxon>Cytophagales</taxon>
        <taxon>Reichenbachiellaceae</taxon>
        <taxon>Reichenbachiella</taxon>
    </lineage>
</organism>
<feature type="binding site" evidence="16">
    <location>
        <position position="113"/>
    </location>
    <ligand>
        <name>K(+)</name>
        <dbReference type="ChEBI" id="CHEBI:29103"/>
    </ligand>
</feature>
<evidence type="ECO:0000256" key="5">
    <source>
        <dbReference type="ARBA" id="ARBA00011738"/>
    </source>
</evidence>
<keyword evidence="7 16" id="KW-0963">Cytoplasm</keyword>
<keyword evidence="9 16" id="KW-0547">Nucleotide-binding</keyword>
<dbReference type="RefSeq" id="WP_264138993.1">
    <property type="nucleotide sequence ID" value="NZ_JAOYOD010000001.1"/>
</dbReference>
<dbReference type="Pfam" id="PF03309">
    <property type="entry name" value="Pan_kinase"/>
    <property type="match status" value="1"/>
</dbReference>
<comment type="cofactor">
    <cofactor evidence="2">
        <name>K(+)</name>
        <dbReference type="ChEBI" id="CHEBI:29103"/>
    </cofactor>
</comment>
<dbReference type="EMBL" id="JAOYOD010000001">
    <property type="protein sequence ID" value="MCV9388162.1"/>
    <property type="molecule type" value="Genomic_DNA"/>
</dbReference>
<feature type="binding site" evidence="16">
    <location>
        <begin position="90"/>
        <end position="93"/>
    </location>
    <ligand>
        <name>substrate</name>
    </ligand>
</feature>
<dbReference type="PANTHER" id="PTHR34265:SF1">
    <property type="entry name" value="TYPE III PANTOTHENATE KINASE"/>
    <property type="match status" value="1"/>
</dbReference>
<dbReference type="Gene3D" id="3.30.420.40">
    <property type="match status" value="1"/>
</dbReference>
<keyword evidence="16" id="KW-0479">Metal-binding</keyword>
<keyword evidence="13 16" id="KW-0173">Coenzyme A biosynthesis</keyword>
<evidence type="ECO:0000256" key="2">
    <source>
        <dbReference type="ARBA" id="ARBA00001958"/>
    </source>
</evidence>
<feature type="active site" description="Proton acceptor" evidence="16">
    <location>
        <position position="92"/>
    </location>
</feature>
<evidence type="ECO:0000256" key="11">
    <source>
        <dbReference type="ARBA" id="ARBA00022840"/>
    </source>
</evidence>
<comment type="cofactor">
    <cofactor evidence="16">
        <name>NH4(+)</name>
        <dbReference type="ChEBI" id="CHEBI:28938"/>
    </cofactor>
    <cofactor evidence="16">
        <name>K(+)</name>
        <dbReference type="ChEBI" id="CHEBI:29103"/>
    </cofactor>
    <text evidence="16">A monovalent cation. Ammonium or potassium.</text>
</comment>
<comment type="catalytic activity">
    <reaction evidence="1 16">
        <text>(R)-pantothenate + ATP = (R)-4'-phosphopantothenate + ADP + H(+)</text>
        <dbReference type="Rhea" id="RHEA:16373"/>
        <dbReference type="ChEBI" id="CHEBI:10986"/>
        <dbReference type="ChEBI" id="CHEBI:15378"/>
        <dbReference type="ChEBI" id="CHEBI:29032"/>
        <dbReference type="ChEBI" id="CHEBI:30616"/>
        <dbReference type="ChEBI" id="CHEBI:456216"/>
        <dbReference type="EC" id="2.7.1.33"/>
    </reaction>
</comment>
<dbReference type="PANTHER" id="PTHR34265">
    <property type="entry name" value="TYPE III PANTOTHENATE KINASE"/>
    <property type="match status" value="1"/>
</dbReference>
<evidence type="ECO:0000313" key="18">
    <source>
        <dbReference type="Proteomes" id="UP001300692"/>
    </source>
</evidence>
<evidence type="ECO:0000256" key="12">
    <source>
        <dbReference type="ARBA" id="ARBA00022958"/>
    </source>
</evidence>
<feature type="binding site" evidence="16">
    <location>
        <begin position="7"/>
        <end position="14"/>
    </location>
    <ligand>
        <name>ATP</name>
        <dbReference type="ChEBI" id="CHEBI:30616"/>
    </ligand>
</feature>
<dbReference type="NCBIfam" id="TIGR00671">
    <property type="entry name" value="baf"/>
    <property type="match status" value="1"/>
</dbReference>
<name>A0ABT3CX31_9BACT</name>
<dbReference type="GO" id="GO:0004594">
    <property type="term" value="F:pantothenate kinase activity"/>
    <property type="evidence" value="ECO:0007669"/>
    <property type="project" value="UniProtKB-EC"/>
</dbReference>
<comment type="pathway">
    <text evidence="4 16">Cofactor biosynthesis; coenzyme A biosynthesis; CoA from (R)-pantothenate: step 1/5.</text>
</comment>
<dbReference type="InterPro" id="IPR043129">
    <property type="entry name" value="ATPase_NBD"/>
</dbReference>
<dbReference type="InterPro" id="IPR004619">
    <property type="entry name" value="Type_III_PanK"/>
</dbReference>
<keyword evidence="8 16" id="KW-0808">Transferase</keyword>
<dbReference type="EC" id="2.7.1.33" evidence="6 16"/>
<dbReference type="HAMAP" id="MF_01274">
    <property type="entry name" value="Pantothen_kinase_3"/>
    <property type="match status" value="1"/>
</dbReference>
<evidence type="ECO:0000256" key="13">
    <source>
        <dbReference type="ARBA" id="ARBA00022993"/>
    </source>
</evidence>
<accession>A0ABT3CX31</accession>
<keyword evidence="18" id="KW-1185">Reference proteome</keyword>
<feature type="binding site" evidence="16">
    <location>
        <position position="83"/>
    </location>
    <ligand>
        <name>substrate</name>
    </ligand>
</feature>
<evidence type="ECO:0000256" key="3">
    <source>
        <dbReference type="ARBA" id="ARBA00004496"/>
    </source>
</evidence>
<gene>
    <name evidence="16" type="primary">coaX</name>
    <name evidence="17" type="ORF">N7U62_15885</name>
</gene>
<comment type="caution">
    <text evidence="17">The sequence shown here is derived from an EMBL/GenBank/DDBJ whole genome shotgun (WGS) entry which is preliminary data.</text>
</comment>
<comment type="subcellular location">
    <subcellularLocation>
        <location evidence="3 16">Cytoplasm</location>
    </subcellularLocation>
</comment>
<keyword evidence="11 16" id="KW-0067">ATP-binding</keyword>